<dbReference type="AlphaFoldDB" id="A0A8T3C2R7"/>
<dbReference type="Proteomes" id="UP000829196">
    <property type="component" value="Unassembled WGS sequence"/>
</dbReference>
<name>A0A8T3C2R7_DENNO</name>
<dbReference type="EMBL" id="JAGYWB010000004">
    <property type="protein sequence ID" value="KAI0525004.1"/>
    <property type="molecule type" value="Genomic_DNA"/>
</dbReference>
<gene>
    <name evidence="1" type="ORF">KFK09_004394</name>
</gene>
<reference evidence="1" key="1">
    <citation type="journal article" date="2022" name="Front. Genet.">
        <title>Chromosome-Scale Assembly of the Dendrobium nobile Genome Provides Insights Into the Molecular Mechanism of the Biosynthesis of the Medicinal Active Ingredient of Dendrobium.</title>
        <authorList>
            <person name="Xu Q."/>
            <person name="Niu S.-C."/>
            <person name="Li K.-L."/>
            <person name="Zheng P.-J."/>
            <person name="Zhang X.-J."/>
            <person name="Jia Y."/>
            <person name="Liu Y."/>
            <person name="Niu Y.-X."/>
            <person name="Yu L.-H."/>
            <person name="Chen D.-F."/>
            <person name="Zhang G.-Q."/>
        </authorList>
    </citation>
    <scope>NUCLEOTIDE SEQUENCE</scope>
    <source>
        <tissue evidence="1">Leaf</tissue>
    </source>
</reference>
<sequence length="68" mass="7580">MRSRGVSLEVGDGGTVDGSGCWRRVDGSQAGGVLRQEWRKIEVNQISPEDSIRVYRSGVLTSYERKRP</sequence>
<comment type="caution">
    <text evidence="1">The sequence shown here is derived from an EMBL/GenBank/DDBJ whole genome shotgun (WGS) entry which is preliminary data.</text>
</comment>
<evidence type="ECO:0000313" key="1">
    <source>
        <dbReference type="EMBL" id="KAI0525004.1"/>
    </source>
</evidence>
<organism evidence="1 2">
    <name type="scientific">Dendrobium nobile</name>
    <name type="common">Orchid</name>
    <dbReference type="NCBI Taxonomy" id="94219"/>
    <lineage>
        <taxon>Eukaryota</taxon>
        <taxon>Viridiplantae</taxon>
        <taxon>Streptophyta</taxon>
        <taxon>Embryophyta</taxon>
        <taxon>Tracheophyta</taxon>
        <taxon>Spermatophyta</taxon>
        <taxon>Magnoliopsida</taxon>
        <taxon>Liliopsida</taxon>
        <taxon>Asparagales</taxon>
        <taxon>Orchidaceae</taxon>
        <taxon>Epidendroideae</taxon>
        <taxon>Malaxideae</taxon>
        <taxon>Dendrobiinae</taxon>
        <taxon>Dendrobium</taxon>
    </lineage>
</organism>
<keyword evidence="2" id="KW-1185">Reference proteome</keyword>
<protein>
    <submittedName>
        <fullName evidence="1">Uncharacterized protein</fullName>
    </submittedName>
</protein>
<evidence type="ECO:0000313" key="2">
    <source>
        <dbReference type="Proteomes" id="UP000829196"/>
    </source>
</evidence>
<proteinExistence type="predicted"/>
<accession>A0A8T3C2R7</accession>